<feature type="transmembrane region" description="Helical" evidence="2">
    <location>
        <begin position="358"/>
        <end position="382"/>
    </location>
</feature>
<evidence type="ECO:0000256" key="1">
    <source>
        <dbReference type="SAM" id="MobiDB-lite"/>
    </source>
</evidence>
<organism evidence="3 4">
    <name type="scientific">Podila minutissima</name>
    <dbReference type="NCBI Taxonomy" id="64525"/>
    <lineage>
        <taxon>Eukaryota</taxon>
        <taxon>Fungi</taxon>
        <taxon>Fungi incertae sedis</taxon>
        <taxon>Mucoromycota</taxon>
        <taxon>Mortierellomycotina</taxon>
        <taxon>Mortierellomycetes</taxon>
        <taxon>Mortierellales</taxon>
        <taxon>Mortierellaceae</taxon>
        <taxon>Podila</taxon>
    </lineage>
</organism>
<sequence length="383" mass="39126">MKLTVSKSLDKIVTVTEIRYVPMAMPTQAALPASVQPVRQASQVQPHASYFATPPYHPQVFAPPANTPASAQVIAPPVNIPAPVPAIAPARMPVALGPIPSTANPPPVAWTPPPANALTFTSHAGLLSTAEPGFYPAQLATSPPAPVSTSAPAPSPAQSNPPPQGVSVAPFPVDTPRWTSLAPAPSVANLLPSSQLPRSPLPAPLPTLLPALSLHLSSPTPTSASLPVSPTPAATLTSPADRPTSPASTASASHTYSAESSLPSASRSSTTNDDKTASEVILDKTTTTDATVSTTTTTQGSTSRTTTSVGRDGTTTVLTEYPTSTRRVQSTSGAHPKWTRSTMQGLAVGSTLGHLSMLLIPASFLGVIVITMVMGLAGVLFVL</sequence>
<gene>
    <name evidence="3" type="ORF">BG006_010441</name>
</gene>
<reference evidence="3" key="1">
    <citation type="journal article" date="2020" name="Fungal Divers.">
        <title>Resolving the Mortierellaceae phylogeny through synthesis of multi-gene phylogenetics and phylogenomics.</title>
        <authorList>
            <person name="Vandepol N."/>
            <person name="Liber J."/>
            <person name="Desiro A."/>
            <person name="Na H."/>
            <person name="Kennedy M."/>
            <person name="Barry K."/>
            <person name="Grigoriev I.V."/>
            <person name="Miller A.N."/>
            <person name="O'Donnell K."/>
            <person name="Stajich J.E."/>
            <person name="Bonito G."/>
        </authorList>
    </citation>
    <scope>NUCLEOTIDE SEQUENCE</scope>
    <source>
        <strain evidence="3">NVP1</strain>
    </source>
</reference>
<feature type="compositionally biased region" description="Low complexity" evidence="1">
    <location>
        <begin position="217"/>
        <end position="269"/>
    </location>
</feature>
<feature type="region of interest" description="Disordered" evidence="1">
    <location>
        <begin position="135"/>
        <end position="171"/>
    </location>
</feature>
<feature type="compositionally biased region" description="Low complexity" evidence="1">
    <location>
        <begin position="285"/>
        <end position="315"/>
    </location>
</feature>
<keyword evidence="2" id="KW-0812">Transmembrane</keyword>
<dbReference type="AlphaFoldDB" id="A0A9P5SD67"/>
<evidence type="ECO:0000313" key="4">
    <source>
        <dbReference type="Proteomes" id="UP000696485"/>
    </source>
</evidence>
<proteinExistence type="predicted"/>
<evidence type="ECO:0000256" key="2">
    <source>
        <dbReference type="SAM" id="Phobius"/>
    </source>
</evidence>
<evidence type="ECO:0000313" key="3">
    <source>
        <dbReference type="EMBL" id="KAF9326106.1"/>
    </source>
</evidence>
<feature type="compositionally biased region" description="Pro residues" evidence="1">
    <location>
        <begin position="153"/>
        <end position="164"/>
    </location>
</feature>
<protein>
    <submittedName>
        <fullName evidence="3">Uncharacterized protein</fullName>
    </submittedName>
</protein>
<name>A0A9P5SD67_9FUNG</name>
<comment type="caution">
    <text evidence="3">The sequence shown here is derived from an EMBL/GenBank/DDBJ whole genome shotgun (WGS) entry which is preliminary data.</text>
</comment>
<feature type="region of interest" description="Disordered" evidence="1">
    <location>
        <begin position="217"/>
        <end position="315"/>
    </location>
</feature>
<keyword evidence="2" id="KW-0472">Membrane</keyword>
<accession>A0A9P5SD67</accession>
<dbReference type="EMBL" id="JAAAUY010000825">
    <property type="protein sequence ID" value="KAF9326106.1"/>
    <property type="molecule type" value="Genomic_DNA"/>
</dbReference>
<dbReference type="Proteomes" id="UP000696485">
    <property type="component" value="Unassembled WGS sequence"/>
</dbReference>
<keyword evidence="4" id="KW-1185">Reference proteome</keyword>
<keyword evidence="2" id="KW-1133">Transmembrane helix</keyword>